<dbReference type="InterPro" id="IPR003719">
    <property type="entry name" value="Phenazine_PhzF-like"/>
</dbReference>
<keyword evidence="2" id="KW-0413">Isomerase</keyword>
<proteinExistence type="inferred from homology"/>
<dbReference type="Pfam" id="PF02567">
    <property type="entry name" value="PhzC-PhzF"/>
    <property type="match status" value="1"/>
</dbReference>
<dbReference type="SUPFAM" id="SSF54506">
    <property type="entry name" value="Diaminopimelate epimerase-like"/>
    <property type="match status" value="1"/>
</dbReference>
<dbReference type="PANTHER" id="PTHR13774:SF17">
    <property type="entry name" value="PHENAZINE BIOSYNTHESIS-LIKE DOMAIN-CONTAINING PROTEIN"/>
    <property type="match status" value="1"/>
</dbReference>
<sequence>MTTLPIYQVDAFTNRVFGGNPAAVMPLERWLPDQQLQQLALENNLSETAFIVPEPADSELDYHIRWFTPGAEVALCGHATLATAWVLFNRLGFDGERVSFRSLSGPLHVARKDDGWLTLDFPRLGYDAGPTPALLKQALPEAGDTTYFVSNDRNQMVILDSEEAVLNAQPDMRLLKQLDRQGVIVTARGRNSDFVSRYFVPAVGIDEDPVTGSIHCALTPYWAEQLGREKLTAHQLSARGGVLDCELKGDRVEVSGQAAFYMEGQVQLPD</sequence>
<evidence type="ECO:0000313" key="3">
    <source>
        <dbReference type="EMBL" id="MDV2077179.1"/>
    </source>
</evidence>
<dbReference type="Proteomes" id="UP001269819">
    <property type="component" value="Unassembled WGS sequence"/>
</dbReference>
<reference evidence="3 4" key="1">
    <citation type="submission" date="2023-10" db="EMBL/GenBank/DDBJ databases">
        <title>Characteristics and mechanism of a salt-tolerant marine origin heterotrophic nitrifying- aerobic denitrifying bacteria Marinobacter xestospongiae HN1.</title>
        <authorList>
            <person name="Qi R."/>
        </authorList>
    </citation>
    <scope>NUCLEOTIDE SEQUENCE [LARGE SCALE GENOMIC DNA]</scope>
    <source>
        <strain evidence="3 4">HN1</strain>
    </source>
</reference>
<keyword evidence="4" id="KW-1185">Reference proteome</keyword>
<evidence type="ECO:0000313" key="4">
    <source>
        <dbReference type="Proteomes" id="UP001269819"/>
    </source>
</evidence>
<comment type="caution">
    <text evidence="3">The sequence shown here is derived from an EMBL/GenBank/DDBJ whole genome shotgun (WGS) entry which is preliminary data.</text>
</comment>
<organism evidence="3 4">
    <name type="scientific">Marinobacter xestospongiae</name>
    <dbReference type="NCBI Taxonomy" id="994319"/>
    <lineage>
        <taxon>Bacteria</taxon>
        <taxon>Pseudomonadati</taxon>
        <taxon>Pseudomonadota</taxon>
        <taxon>Gammaproteobacteria</taxon>
        <taxon>Pseudomonadales</taxon>
        <taxon>Marinobacteraceae</taxon>
        <taxon>Marinobacter</taxon>
    </lineage>
</organism>
<dbReference type="PIRSF" id="PIRSF016184">
    <property type="entry name" value="PhzC_PhzF"/>
    <property type="match status" value="1"/>
</dbReference>
<evidence type="ECO:0000256" key="1">
    <source>
        <dbReference type="ARBA" id="ARBA00008270"/>
    </source>
</evidence>
<protein>
    <submittedName>
        <fullName evidence="3">PhzF family phenazine biosynthesis protein</fullName>
    </submittedName>
</protein>
<gene>
    <name evidence="3" type="ORF">RYS15_00720</name>
</gene>
<dbReference type="Gene3D" id="3.10.310.10">
    <property type="entry name" value="Diaminopimelate Epimerase, Chain A, domain 1"/>
    <property type="match status" value="2"/>
</dbReference>
<dbReference type="RefSeq" id="WP_316972178.1">
    <property type="nucleotide sequence ID" value="NZ_JAWIIJ010000001.1"/>
</dbReference>
<name>A0ABU3VSD3_9GAMM</name>
<dbReference type="EMBL" id="JAWIIJ010000001">
    <property type="protein sequence ID" value="MDV2077179.1"/>
    <property type="molecule type" value="Genomic_DNA"/>
</dbReference>
<dbReference type="PANTHER" id="PTHR13774">
    <property type="entry name" value="PHENAZINE BIOSYNTHESIS PROTEIN"/>
    <property type="match status" value="1"/>
</dbReference>
<accession>A0ABU3VSD3</accession>
<comment type="similarity">
    <text evidence="1">Belongs to the PhzF family.</text>
</comment>
<dbReference type="NCBIfam" id="TIGR00654">
    <property type="entry name" value="PhzF_family"/>
    <property type="match status" value="1"/>
</dbReference>
<evidence type="ECO:0000256" key="2">
    <source>
        <dbReference type="ARBA" id="ARBA00023235"/>
    </source>
</evidence>